<feature type="transmembrane region" description="Helical" evidence="1">
    <location>
        <begin position="239"/>
        <end position="260"/>
    </location>
</feature>
<feature type="transmembrane region" description="Helical" evidence="1">
    <location>
        <begin position="211"/>
        <end position="233"/>
    </location>
</feature>
<dbReference type="Proteomes" id="UP000317043">
    <property type="component" value="Unassembled WGS sequence"/>
</dbReference>
<organism evidence="2 3">
    <name type="scientific">Stackebrandtia endophytica</name>
    <dbReference type="NCBI Taxonomy" id="1496996"/>
    <lineage>
        <taxon>Bacteria</taxon>
        <taxon>Bacillati</taxon>
        <taxon>Actinomycetota</taxon>
        <taxon>Actinomycetes</taxon>
        <taxon>Glycomycetales</taxon>
        <taxon>Glycomycetaceae</taxon>
        <taxon>Stackebrandtia</taxon>
    </lineage>
</organism>
<dbReference type="GO" id="GO:0022857">
    <property type="term" value="F:transmembrane transporter activity"/>
    <property type="evidence" value="ECO:0007669"/>
    <property type="project" value="InterPro"/>
</dbReference>
<dbReference type="EMBL" id="VFOW01000001">
    <property type="protein sequence ID" value="TQL74558.1"/>
    <property type="molecule type" value="Genomic_DNA"/>
</dbReference>
<dbReference type="AlphaFoldDB" id="A0A543APQ6"/>
<dbReference type="PANTHER" id="PTHR23530:SF1">
    <property type="entry name" value="PERMEASE, MAJOR FACILITATOR SUPERFAMILY-RELATED"/>
    <property type="match status" value="1"/>
</dbReference>
<sequence>MTTPLYGFVFFNDFILLYPVYALLFTEHGLTVTEVATLFVIWSVTAILSEVPSGVVADVLSRRALVMAAPMLAGLGYTLWGLFPSFGGFAAGFVLWGLGGALRSGALEALVYDELNRRGAASSYVTVLGRSKAVAATAILAATAATAVLFPVTGYPVMTVASVAACLVAAGFAARFPSPPQTPQATSWRGYRDILADAVGRIRRQRSIRHAVVLVVVITAIWGSLEEYVPLLAAESTDVAWLVVPMVLAVSAGQAVGGLWAGRAATLSTSVAAGLLAVTAAVMASGALLGHPTGFVLIAAAFAVFQMLTVVADATLQSVVDGPSRATVTSLAGLGIDVAGIGVYLTYGVIVTAWDNATGFVGFAVVYLVVAVLWVRRRIIGWLRG</sequence>
<dbReference type="Gene3D" id="1.20.1250.20">
    <property type="entry name" value="MFS general substrate transporter like domains"/>
    <property type="match status" value="1"/>
</dbReference>
<keyword evidence="1" id="KW-1133">Transmembrane helix</keyword>
<proteinExistence type="predicted"/>
<dbReference type="OrthoDB" id="350307at2"/>
<feature type="transmembrane region" description="Helical" evidence="1">
    <location>
        <begin position="133"/>
        <end position="150"/>
    </location>
</feature>
<feature type="transmembrane region" description="Helical" evidence="1">
    <location>
        <begin position="5"/>
        <end position="24"/>
    </location>
</feature>
<dbReference type="InParanoid" id="A0A543APQ6"/>
<protein>
    <submittedName>
        <fullName evidence="2">MFS transporter</fullName>
    </submittedName>
</protein>
<dbReference type="InterPro" id="IPR036259">
    <property type="entry name" value="MFS_trans_sf"/>
</dbReference>
<reference evidence="2 3" key="1">
    <citation type="submission" date="2019-06" db="EMBL/GenBank/DDBJ databases">
        <title>Sequencing the genomes of 1000 actinobacteria strains.</title>
        <authorList>
            <person name="Klenk H.-P."/>
        </authorList>
    </citation>
    <scope>NUCLEOTIDE SEQUENCE [LARGE SCALE GENOMIC DNA]</scope>
    <source>
        <strain evidence="2 3">DSM 45928</strain>
    </source>
</reference>
<evidence type="ECO:0000313" key="3">
    <source>
        <dbReference type="Proteomes" id="UP000317043"/>
    </source>
</evidence>
<dbReference type="InterPro" id="IPR053160">
    <property type="entry name" value="MFS_DHA3_Transporter"/>
</dbReference>
<keyword evidence="1" id="KW-0472">Membrane</keyword>
<evidence type="ECO:0000313" key="2">
    <source>
        <dbReference type="EMBL" id="TQL74558.1"/>
    </source>
</evidence>
<dbReference type="Pfam" id="PF07690">
    <property type="entry name" value="MFS_1"/>
    <property type="match status" value="1"/>
</dbReference>
<feature type="transmembrane region" description="Helical" evidence="1">
    <location>
        <begin position="89"/>
        <end position="112"/>
    </location>
</feature>
<keyword evidence="3" id="KW-1185">Reference proteome</keyword>
<feature type="transmembrane region" description="Helical" evidence="1">
    <location>
        <begin position="156"/>
        <end position="174"/>
    </location>
</feature>
<feature type="transmembrane region" description="Helical" evidence="1">
    <location>
        <begin position="64"/>
        <end position="83"/>
    </location>
</feature>
<feature type="transmembrane region" description="Helical" evidence="1">
    <location>
        <begin position="328"/>
        <end position="351"/>
    </location>
</feature>
<dbReference type="SUPFAM" id="SSF103473">
    <property type="entry name" value="MFS general substrate transporter"/>
    <property type="match status" value="1"/>
</dbReference>
<feature type="transmembrane region" description="Helical" evidence="1">
    <location>
        <begin position="36"/>
        <end position="57"/>
    </location>
</feature>
<name>A0A543APQ6_9ACTN</name>
<feature type="transmembrane region" description="Helical" evidence="1">
    <location>
        <begin position="295"/>
        <end position="316"/>
    </location>
</feature>
<dbReference type="PANTHER" id="PTHR23530">
    <property type="entry name" value="TRANSPORT PROTEIN-RELATED"/>
    <property type="match status" value="1"/>
</dbReference>
<comment type="caution">
    <text evidence="2">The sequence shown here is derived from an EMBL/GenBank/DDBJ whole genome shotgun (WGS) entry which is preliminary data.</text>
</comment>
<dbReference type="InterPro" id="IPR011701">
    <property type="entry name" value="MFS"/>
</dbReference>
<evidence type="ECO:0000256" key="1">
    <source>
        <dbReference type="SAM" id="Phobius"/>
    </source>
</evidence>
<feature type="transmembrane region" description="Helical" evidence="1">
    <location>
        <begin position="267"/>
        <end position="289"/>
    </location>
</feature>
<keyword evidence="1" id="KW-0812">Transmembrane</keyword>
<accession>A0A543APQ6</accession>
<gene>
    <name evidence="2" type="ORF">FB566_0043</name>
</gene>
<feature type="transmembrane region" description="Helical" evidence="1">
    <location>
        <begin position="357"/>
        <end position="375"/>
    </location>
</feature>